<dbReference type="InterPro" id="IPR007658">
    <property type="entry name" value="DUF594"/>
</dbReference>
<name>A0A8B8PFU2_9MYRT</name>
<gene>
    <name evidence="4" type="primary">LOC115743153</name>
</gene>
<dbReference type="RefSeq" id="XP_030533671.2">
    <property type="nucleotide sequence ID" value="XM_030677811.2"/>
</dbReference>
<feature type="transmembrane region" description="Helical" evidence="1">
    <location>
        <begin position="331"/>
        <end position="352"/>
    </location>
</feature>
<dbReference type="GeneID" id="115743153"/>
<dbReference type="PANTHER" id="PTHR31325">
    <property type="entry name" value="OS01G0798800 PROTEIN-RELATED"/>
    <property type="match status" value="1"/>
</dbReference>
<keyword evidence="1" id="KW-1133">Transmembrane helix</keyword>
<keyword evidence="3" id="KW-1185">Reference proteome</keyword>
<evidence type="ECO:0000313" key="4">
    <source>
        <dbReference type="RefSeq" id="XP_030533671.2"/>
    </source>
</evidence>
<protein>
    <submittedName>
        <fullName evidence="4">Uncharacterized protein LOC115743153</fullName>
    </submittedName>
</protein>
<evidence type="ECO:0000256" key="1">
    <source>
        <dbReference type="SAM" id="Phobius"/>
    </source>
</evidence>
<dbReference type="Pfam" id="PF13968">
    <property type="entry name" value="DUF4220"/>
    <property type="match status" value="1"/>
</dbReference>
<evidence type="ECO:0000313" key="3">
    <source>
        <dbReference type="Proteomes" id="UP000827889"/>
    </source>
</evidence>
<keyword evidence="1" id="KW-0472">Membrane</keyword>
<feature type="transmembrane region" description="Helical" evidence="1">
    <location>
        <begin position="20"/>
        <end position="40"/>
    </location>
</feature>
<feature type="transmembrane region" description="Helical" evidence="1">
    <location>
        <begin position="115"/>
        <end position="135"/>
    </location>
</feature>
<reference evidence="4" key="1">
    <citation type="submission" date="2025-08" db="UniProtKB">
        <authorList>
            <consortium name="RefSeq"/>
        </authorList>
    </citation>
    <scope>IDENTIFICATION</scope>
    <source>
        <tissue evidence="4">Leaf</tissue>
    </source>
</reference>
<dbReference type="InterPro" id="IPR025315">
    <property type="entry name" value="DUF4220"/>
</dbReference>
<organism evidence="3 4">
    <name type="scientific">Rhodamnia argentea</name>
    <dbReference type="NCBI Taxonomy" id="178133"/>
    <lineage>
        <taxon>Eukaryota</taxon>
        <taxon>Viridiplantae</taxon>
        <taxon>Streptophyta</taxon>
        <taxon>Embryophyta</taxon>
        <taxon>Tracheophyta</taxon>
        <taxon>Spermatophyta</taxon>
        <taxon>Magnoliopsida</taxon>
        <taxon>eudicotyledons</taxon>
        <taxon>Gunneridae</taxon>
        <taxon>Pentapetalae</taxon>
        <taxon>rosids</taxon>
        <taxon>malvids</taxon>
        <taxon>Myrtales</taxon>
        <taxon>Myrtaceae</taxon>
        <taxon>Myrtoideae</taxon>
        <taxon>Myrteae</taxon>
        <taxon>Australasian group</taxon>
        <taxon>Rhodamnia</taxon>
    </lineage>
</organism>
<sequence length="711" mass="82283">MGVASYITDHAKKIWDVWNLRGAILLSLSLQAFLILFATFRKRASKPAVIMLIWITYLLADWAASFAVGLISKSQFDRPGPDNNGDLLAFWAPFLLLHLGGPDTITSFSLEDNELWLRHLLGLVFQAIAVAYVFYQSLPNKLWMPTALVFLSGIIKYGERTRALYLASINRFRDSMHTKPDPGPNYAKLMEEYSSKIEAHLPARIDMIPEPNKESRIPNTTNSTAMDDIEVVQEARRFFEIFKGLFVDIIFSFRERNESRDFFHRTKPVATLRLLEVELNFFYDILYTKVVVVRDKFGYFWRFVCFGSVEIALALFFFMDKDGFGRFNVKVTYILLLGALALDVVALLQLIFSDWTVSALKNPKKHWVLAAIIGSYLSLKKSPWSDEEEEPEIRFLAWIKRHLFRRWSRSISRYNLIDYSIRERPQKIQTICDRVGHSFSKIIVLMGLKDFVDHMRYSSRTSFTKELWLFIHQELQDKSRLANDLGSAKRIYSARGEWALHNPHWNELLPFVTEVEYDESIILWHVATDLLYSTATETEQSNDCHVGFCKDLSDYMLYLLVVQPKMMSSIVGIGRIRFQDTCAEAKKFLSRKELSPHEEHKQASDYILKVKTTVRPVDVKGDRSKSVLFDASWLAKELRRYEDQKWKIMSKVWVELLSYAASHCTATAHAHQLSKGGELATFVWLLMAHFGLGEQFQISEGHARAKLIVKH</sequence>
<dbReference type="AlphaFoldDB" id="A0A8B8PFU2"/>
<dbReference type="KEGG" id="rarg:115743153"/>
<feature type="transmembrane region" description="Helical" evidence="1">
    <location>
        <begin position="88"/>
        <end position="108"/>
    </location>
</feature>
<proteinExistence type="predicted"/>
<keyword evidence="1" id="KW-0812">Transmembrane</keyword>
<dbReference type="Proteomes" id="UP000827889">
    <property type="component" value="Chromosome 3"/>
</dbReference>
<feature type="transmembrane region" description="Helical" evidence="1">
    <location>
        <begin position="47"/>
        <end position="68"/>
    </location>
</feature>
<dbReference type="Pfam" id="PF04578">
    <property type="entry name" value="DUF594"/>
    <property type="match status" value="1"/>
</dbReference>
<accession>A0A8B8PFU2</accession>
<feature type="domain" description="DUF4220" evidence="2">
    <location>
        <begin position="54"/>
        <end position="419"/>
    </location>
</feature>
<evidence type="ECO:0000259" key="2">
    <source>
        <dbReference type="Pfam" id="PF13968"/>
    </source>
</evidence>
<feature type="transmembrane region" description="Helical" evidence="1">
    <location>
        <begin position="299"/>
        <end position="319"/>
    </location>
</feature>